<feature type="domain" description="AAA-ATPase-like" evidence="1">
    <location>
        <begin position="8"/>
        <end position="200"/>
    </location>
</feature>
<dbReference type="RefSeq" id="WP_168961093.1">
    <property type="nucleotide sequence ID" value="NZ_JABAEW010000001.1"/>
</dbReference>
<dbReference type="Pfam" id="PF08011">
    <property type="entry name" value="PDDEXK_9"/>
    <property type="match status" value="1"/>
</dbReference>
<dbReference type="PANTHER" id="PTHR34825:SF1">
    <property type="entry name" value="AAA-ATPASE-LIKE DOMAIN-CONTAINING PROTEIN"/>
    <property type="match status" value="1"/>
</dbReference>
<dbReference type="EMBL" id="JABAEW010000001">
    <property type="protein sequence ID" value="NMD84969.1"/>
    <property type="molecule type" value="Genomic_DNA"/>
</dbReference>
<evidence type="ECO:0000313" key="3">
    <source>
        <dbReference type="Proteomes" id="UP000576225"/>
    </source>
</evidence>
<dbReference type="GO" id="GO:0005524">
    <property type="term" value="F:ATP binding"/>
    <property type="evidence" value="ECO:0007669"/>
    <property type="project" value="UniProtKB-KW"/>
</dbReference>
<keyword evidence="2" id="KW-0067">ATP-binding</keyword>
<evidence type="ECO:0000259" key="1">
    <source>
        <dbReference type="Pfam" id="PF09820"/>
    </source>
</evidence>
<accession>A0A848AUT7</accession>
<name>A0A848AUT7_9BACT</name>
<dbReference type="PANTHER" id="PTHR34825">
    <property type="entry name" value="CONSERVED PROTEIN, WITH A WEAK D-GALACTARATE DEHYDRATASE/ALTRONATE HYDROLASE DOMAIN"/>
    <property type="match status" value="1"/>
</dbReference>
<sequence>MKDLTSSVYTFEKLIQGDFLYVDKTEYIWKLIQPAYAQYFLSRPRRFGKSLTVSTLEAIFQGQKELFKGLALYDKPYDWKQYPIIHLDLGTSDIKSPEQLVTFLLKKLEAIAESLNIALDCNQTPTAAFEDLVRAVGQREKIIILIDEYDKPILDNIANPLVNDILSILRGFYSVVKGTEALQRFVFMTGVSKFSHVSVFSNLNNLTDITMEAGFATMLGYTQEELEYYFGDRIELLVEINQSSKEEMLRKIKLWYNGYRFEENSQTVYNPVSLVQFFRNNGKFNNYWFKTGTTRVLLELMKDSNADYVKTLTMPETSSFFDSFEISTLKPKTLLYQTGYLTIDKCVENPVPYSTETMTSYYLHFPNLEVEKSFNENLLEYYANFTGKTAQDAYVNLIRAVGEGNVDSFVKELNSIFINIPYAIRNDNEKYYQSICCAIFSMLRLYVQAEVCTNEGRIDLVVQAGDWIYVIEFKLNKKAELAIRQIHDKNYTEKYRESGKRLMLVGVNFNSKTGKIEDYVYEELKE</sequence>
<proteinExistence type="predicted"/>
<organism evidence="2 3">
    <name type="scientific">Victivallis vadensis</name>
    <dbReference type="NCBI Taxonomy" id="172901"/>
    <lineage>
        <taxon>Bacteria</taxon>
        <taxon>Pseudomonadati</taxon>
        <taxon>Lentisphaerota</taxon>
        <taxon>Lentisphaeria</taxon>
        <taxon>Victivallales</taxon>
        <taxon>Victivallaceae</taxon>
        <taxon>Victivallis</taxon>
    </lineage>
</organism>
<protein>
    <submittedName>
        <fullName evidence="2">ATP-binding protein</fullName>
    </submittedName>
</protein>
<dbReference type="InterPro" id="IPR018631">
    <property type="entry name" value="AAA-ATPase-like_dom"/>
</dbReference>
<keyword evidence="2" id="KW-0547">Nucleotide-binding</keyword>
<comment type="caution">
    <text evidence="2">The sequence shown here is derived from an EMBL/GenBank/DDBJ whole genome shotgun (WGS) entry which is preliminary data.</text>
</comment>
<reference evidence="2 3" key="1">
    <citation type="submission" date="2020-04" db="EMBL/GenBank/DDBJ databases">
        <authorList>
            <person name="Hitch T.C.A."/>
            <person name="Wylensek D."/>
            <person name="Clavel T."/>
        </authorList>
    </citation>
    <scope>NUCLEOTIDE SEQUENCE [LARGE SCALE GENOMIC DNA]</scope>
    <source>
        <strain evidence="2 3">COR2-253-APC-1A</strain>
    </source>
</reference>
<dbReference type="Pfam" id="PF09820">
    <property type="entry name" value="AAA-ATPase_like"/>
    <property type="match status" value="1"/>
</dbReference>
<dbReference type="AlphaFoldDB" id="A0A848AUT7"/>
<evidence type="ECO:0000313" key="2">
    <source>
        <dbReference type="EMBL" id="NMD84969.1"/>
    </source>
</evidence>
<dbReference type="Proteomes" id="UP000576225">
    <property type="component" value="Unassembled WGS sequence"/>
</dbReference>
<dbReference type="InterPro" id="IPR012547">
    <property type="entry name" value="PDDEXK_9"/>
</dbReference>
<gene>
    <name evidence="2" type="ORF">HF882_00065</name>
</gene>